<dbReference type="Proteomes" id="UP001162501">
    <property type="component" value="Chromosome 19"/>
</dbReference>
<organism evidence="1 2">
    <name type="scientific">Rangifer tarandus platyrhynchus</name>
    <name type="common">Svalbard reindeer</name>
    <dbReference type="NCBI Taxonomy" id="3082113"/>
    <lineage>
        <taxon>Eukaryota</taxon>
        <taxon>Metazoa</taxon>
        <taxon>Chordata</taxon>
        <taxon>Craniata</taxon>
        <taxon>Vertebrata</taxon>
        <taxon>Euteleostomi</taxon>
        <taxon>Mammalia</taxon>
        <taxon>Eutheria</taxon>
        <taxon>Laurasiatheria</taxon>
        <taxon>Artiodactyla</taxon>
        <taxon>Ruminantia</taxon>
        <taxon>Pecora</taxon>
        <taxon>Cervidae</taxon>
        <taxon>Odocoileinae</taxon>
        <taxon>Rangifer</taxon>
    </lineage>
</organism>
<reference evidence="1" key="1">
    <citation type="submission" date="2023-05" db="EMBL/GenBank/DDBJ databases">
        <authorList>
            <consortium name="ELIXIR-Norway"/>
        </authorList>
    </citation>
    <scope>NUCLEOTIDE SEQUENCE</scope>
</reference>
<reference evidence="1" key="2">
    <citation type="submission" date="2025-03" db="EMBL/GenBank/DDBJ databases">
        <authorList>
            <consortium name="ELIXIR-Norway"/>
            <consortium name="Elixir Norway"/>
        </authorList>
    </citation>
    <scope>NUCLEOTIDE SEQUENCE</scope>
</reference>
<sequence>MGGGVQHSRCGGVGGAPSASGGEALGSRSATGLVTAGARQDTHQVEGRWKCCLPTSQSLAGVPAASRLPRKLSRVEQRAQDREIQGRAPWHTPPAQLTRHCTVRPRDPRLLRPRNGPPPQLNLSDEGYRADGCIHSLLLTACSRLTFTGDWNRVFCTTVLI</sequence>
<name>A0AC59YML8_RANTA</name>
<evidence type="ECO:0000313" key="1">
    <source>
        <dbReference type="EMBL" id="CAM9835286.1"/>
    </source>
</evidence>
<accession>A0AC59YML8</accession>
<gene>
    <name evidence="1" type="ORF">MRATA1EN22A_LOCUS8120</name>
</gene>
<protein>
    <submittedName>
        <fullName evidence="1">Uncharacterized protein</fullName>
    </submittedName>
</protein>
<evidence type="ECO:0000313" key="2">
    <source>
        <dbReference type="Proteomes" id="UP001162501"/>
    </source>
</evidence>
<dbReference type="EMBL" id="OX596103">
    <property type="protein sequence ID" value="CAM9835286.1"/>
    <property type="molecule type" value="Genomic_DNA"/>
</dbReference>
<proteinExistence type="predicted"/>